<feature type="region of interest" description="Disordered" evidence="1">
    <location>
        <begin position="1"/>
        <end position="43"/>
    </location>
</feature>
<dbReference type="Gene3D" id="3.40.50.2000">
    <property type="entry name" value="Glycogen Phosphorylase B"/>
    <property type="match status" value="1"/>
</dbReference>
<dbReference type="PANTHER" id="PTHR48050">
    <property type="entry name" value="STEROL 3-BETA-GLUCOSYLTRANSFERASE"/>
    <property type="match status" value="1"/>
</dbReference>
<dbReference type="EMBL" id="CM018043">
    <property type="protein sequence ID" value="KAA8530910.1"/>
    <property type="molecule type" value="Genomic_DNA"/>
</dbReference>
<organism evidence="2 3">
    <name type="scientific">Nyssa sinensis</name>
    <dbReference type="NCBI Taxonomy" id="561372"/>
    <lineage>
        <taxon>Eukaryota</taxon>
        <taxon>Viridiplantae</taxon>
        <taxon>Streptophyta</taxon>
        <taxon>Embryophyta</taxon>
        <taxon>Tracheophyta</taxon>
        <taxon>Spermatophyta</taxon>
        <taxon>Magnoliopsida</taxon>
        <taxon>eudicotyledons</taxon>
        <taxon>Gunneridae</taxon>
        <taxon>Pentapetalae</taxon>
        <taxon>asterids</taxon>
        <taxon>Cornales</taxon>
        <taxon>Nyssaceae</taxon>
        <taxon>Nyssa</taxon>
    </lineage>
</organism>
<evidence type="ECO:0000256" key="1">
    <source>
        <dbReference type="SAM" id="MobiDB-lite"/>
    </source>
</evidence>
<proteinExistence type="predicted"/>
<evidence type="ECO:0000313" key="3">
    <source>
        <dbReference type="Proteomes" id="UP000325577"/>
    </source>
</evidence>
<dbReference type="InterPro" id="IPR050426">
    <property type="entry name" value="Glycosyltransferase_28"/>
</dbReference>
<reference evidence="2 3" key="1">
    <citation type="submission" date="2019-09" db="EMBL/GenBank/DDBJ databases">
        <title>A chromosome-level genome assembly of the Chinese tupelo Nyssa sinensis.</title>
        <authorList>
            <person name="Yang X."/>
            <person name="Kang M."/>
            <person name="Yang Y."/>
            <person name="Xiong H."/>
            <person name="Wang M."/>
            <person name="Zhang Z."/>
            <person name="Wang Z."/>
            <person name="Wu H."/>
            <person name="Ma T."/>
            <person name="Liu J."/>
            <person name="Xi Z."/>
        </authorList>
    </citation>
    <scope>NUCLEOTIDE SEQUENCE [LARGE SCALE GENOMIC DNA]</scope>
    <source>
        <strain evidence="2">J267</strain>
        <tissue evidence="2">Leaf</tissue>
    </source>
</reference>
<feature type="compositionally biased region" description="Polar residues" evidence="1">
    <location>
        <begin position="13"/>
        <end position="22"/>
    </location>
</feature>
<dbReference type="Proteomes" id="UP000325577">
    <property type="component" value="Linkage Group LG2"/>
</dbReference>
<dbReference type="SUPFAM" id="SSF53756">
    <property type="entry name" value="UDP-Glycosyltransferase/glycogen phosphorylase"/>
    <property type="match status" value="1"/>
</dbReference>
<gene>
    <name evidence="2" type="ORF">F0562_005631</name>
</gene>
<feature type="compositionally biased region" description="Basic residues" evidence="1">
    <location>
        <begin position="1"/>
        <end position="10"/>
    </location>
</feature>
<dbReference type="OrthoDB" id="5835829at2759"/>
<dbReference type="PANTHER" id="PTHR48050:SF11">
    <property type="entry name" value="GLYCOSYLTRANSFERASE"/>
    <property type="match status" value="1"/>
</dbReference>
<dbReference type="AlphaFoldDB" id="A0A5J5AJT4"/>
<accession>A0A5J5AJT4</accession>
<protein>
    <submittedName>
        <fullName evidence="2">Uncharacterized protein</fullName>
    </submittedName>
</protein>
<name>A0A5J5AJT4_9ASTE</name>
<keyword evidence="3" id="KW-1185">Reference proteome</keyword>
<sequence length="168" mass="18193">MAGPSARRRLLTTPGSDPSSPVSMKGTGLSLSGSAAPTLAPTPVPTDTDAIATEYFFELCMLTSVVCPFMLDQFYWAGRMFWLGVTPEPLKRNHLLPDEDDDAGIREAANMLARAINYAFSSKVKSRASEIARRISLKLMLVLETVGEFVIGWSNGSSEVSQEGGELF</sequence>
<evidence type="ECO:0000313" key="2">
    <source>
        <dbReference type="EMBL" id="KAA8530910.1"/>
    </source>
</evidence>